<gene>
    <name evidence="1" type="ORF">VNO77_44820</name>
</gene>
<reference evidence="1 2" key="1">
    <citation type="submission" date="2024-01" db="EMBL/GenBank/DDBJ databases">
        <title>The genomes of 5 underutilized Papilionoideae crops provide insights into root nodulation and disease resistanc.</title>
        <authorList>
            <person name="Jiang F."/>
        </authorList>
    </citation>
    <scope>NUCLEOTIDE SEQUENCE [LARGE SCALE GENOMIC DNA]</scope>
    <source>
        <strain evidence="1">LVBAO_FW01</strain>
        <tissue evidence="1">Leaves</tissue>
    </source>
</reference>
<dbReference type="AlphaFoldDB" id="A0AAN9PP42"/>
<organism evidence="1 2">
    <name type="scientific">Canavalia gladiata</name>
    <name type="common">Sword bean</name>
    <name type="synonym">Dolichos gladiatus</name>
    <dbReference type="NCBI Taxonomy" id="3824"/>
    <lineage>
        <taxon>Eukaryota</taxon>
        <taxon>Viridiplantae</taxon>
        <taxon>Streptophyta</taxon>
        <taxon>Embryophyta</taxon>
        <taxon>Tracheophyta</taxon>
        <taxon>Spermatophyta</taxon>
        <taxon>Magnoliopsida</taxon>
        <taxon>eudicotyledons</taxon>
        <taxon>Gunneridae</taxon>
        <taxon>Pentapetalae</taxon>
        <taxon>rosids</taxon>
        <taxon>fabids</taxon>
        <taxon>Fabales</taxon>
        <taxon>Fabaceae</taxon>
        <taxon>Papilionoideae</taxon>
        <taxon>50 kb inversion clade</taxon>
        <taxon>NPAAA clade</taxon>
        <taxon>indigoferoid/millettioid clade</taxon>
        <taxon>Phaseoleae</taxon>
        <taxon>Canavalia</taxon>
    </lineage>
</organism>
<protein>
    <submittedName>
        <fullName evidence="1">Uncharacterized protein</fullName>
    </submittedName>
</protein>
<accession>A0AAN9PP42</accession>
<dbReference type="Proteomes" id="UP001367508">
    <property type="component" value="Unassembled WGS sequence"/>
</dbReference>
<proteinExistence type="predicted"/>
<keyword evidence="2" id="KW-1185">Reference proteome</keyword>
<name>A0AAN9PP42_CANGL</name>
<evidence type="ECO:0000313" key="2">
    <source>
        <dbReference type="Proteomes" id="UP001367508"/>
    </source>
</evidence>
<comment type="caution">
    <text evidence="1">The sequence shown here is derived from an EMBL/GenBank/DDBJ whole genome shotgun (WGS) entry which is preliminary data.</text>
</comment>
<evidence type="ECO:0000313" key="1">
    <source>
        <dbReference type="EMBL" id="KAK7306860.1"/>
    </source>
</evidence>
<sequence length="138" mass="15846">MLIGKFHKTIFHCIYKPILLHSRRALLIHKVDPFIIHQVSNSHNLIIRFYGVEVEYANRVVIDGDNAELAVERGGEAEGGGVGEEGVVTVKKIVEIREGAFIVKLKEEEEREMKEQERRVCDEGCHKLHRVIHHIPYS</sequence>
<dbReference type="EMBL" id="JAYMYQ010000011">
    <property type="protein sequence ID" value="KAK7306860.1"/>
    <property type="molecule type" value="Genomic_DNA"/>
</dbReference>